<name>A0A3D9L6C4_MARFU</name>
<dbReference type="EMBL" id="QREG01000005">
    <property type="protein sequence ID" value="REE00450.1"/>
    <property type="molecule type" value="Genomic_DNA"/>
</dbReference>
<keyword evidence="5" id="KW-1185">Reference proteome</keyword>
<comment type="caution">
    <text evidence="4">The sequence shown here is derived from an EMBL/GenBank/DDBJ whole genome shotgun (WGS) entry which is preliminary data.</text>
</comment>
<gene>
    <name evidence="4" type="ORF">C7460_10571</name>
</gene>
<evidence type="ECO:0000256" key="1">
    <source>
        <dbReference type="ARBA" id="ARBA00004196"/>
    </source>
</evidence>
<dbReference type="Gene3D" id="1.20.1420.20">
    <property type="entry name" value="M75 peptidase, HXXE motif"/>
    <property type="match status" value="1"/>
</dbReference>
<dbReference type="Pfam" id="PF09375">
    <property type="entry name" value="Peptidase_M75"/>
    <property type="match status" value="1"/>
</dbReference>
<dbReference type="Proteomes" id="UP000256779">
    <property type="component" value="Unassembled WGS sequence"/>
</dbReference>
<protein>
    <recommendedName>
        <fullName evidence="3">Imelysin-like domain-containing protein</fullName>
    </recommendedName>
</protein>
<dbReference type="InterPro" id="IPR034984">
    <property type="entry name" value="Imelysin-like_IPPA"/>
</dbReference>
<feature type="domain" description="Imelysin-like" evidence="3">
    <location>
        <begin position="44"/>
        <end position="341"/>
    </location>
</feature>
<organism evidence="4 5">
    <name type="scientific">Marinoscillum furvescens DSM 4134</name>
    <dbReference type="NCBI Taxonomy" id="1122208"/>
    <lineage>
        <taxon>Bacteria</taxon>
        <taxon>Pseudomonadati</taxon>
        <taxon>Bacteroidota</taxon>
        <taxon>Cytophagia</taxon>
        <taxon>Cytophagales</taxon>
        <taxon>Reichenbachiellaceae</taxon>
        <taxon>Marinoscillum</taxon>
    </lineage>
</organism>
<comment type="subcellular location">
    <subcellularLocation>
        <location evidence="1">Cell envelope</location>
    </subcellularLocation>
</comment>
<sequence length="364" mass="39798">MRSLAHILFVAVIFTACDTDTDILGKMNDFDQGPMLENFADDLILPAYQNLAEQTASLQSDMEAFTSEPTLDLLTDVRVSLKAARLAWQDCAAFQFGPAEANNLSGILNIYPVDTRQIEQNISSGSYDLRTLANADARGFQALGYLLYSEDLSDEELIASLSANRTQYMDNLAAQIAEVSATVLAEWSAEGDNYQAQFTSESSFGVDVGSSVSKMVNALNLNFERNTRDGKVGIPVGIRSLGEPVLHAVEAYYAGYSVELLNANLQAYYQLYTGGEGTGFDDYLKGIEATTTENEDLADRIDQQFQVVLSAAAQLQDPLPAQIQSNKEAVEHLFAQMQQLVVLFKTEMASSMGVVITYQDNDGD</sequence>
<dbReference type="AlphaFoldDB" id="A0A3D9L6C4"/>
<accession>A0A3D9L6C4</accession>
<proteinExistence type="predicted"/>
<evidence type="ECO:0000313" key="5">
    <source>
        <dbReference type="Proteomes" id="UP000256779"/>
    </source>
</evidence>
<dbReference type="InterPro" id="IPR018976">
    <property type="entry name" value="Imelysin-like"/>
</dbReference>
<dbReference type="InterPro" id="IPR038352">
    <property type="entry name" value="Imelysin_sf"/>
</dbReference>
<reference evidence="4 5" key="1">
    <citation type="submission" date="2018-07" db="EMBL/GenBank/DDBJ databases">
        <title>Genomic Encyclopedia of Type Strains, Phase IV (KMG-IV): sequencing the most valuable type-strain genomes for metagenomic binning, comparative biology and taxonomic classification.</title>
        <authorList>
            <person name="Goeker M."/>
        </authorList>
    </citation>
    <scope>NUCLEOTIDE SEQUENCE [LARGE SCALE GENOMIC DNA]</scope>
    <source>
        <strain evidence="4 5">DSM 4134</strain>
    </source>
</reference>
<evidence type="ECO:0000259" key="3">
    <source>
        <dbReference type="Pfam" id="PF09375"/>
    </source>
</evidence>
<dbReference type="CDD" id="cd14659">
    <property type="entry name" value="Imelysin-like_IPPA"/>
    <property type="match status" value="1"/>
</dbReference>
<evidence type="ECO:0000256" key="2">
    <source>
        <dbReference type="ARBA" id="ARBA00022729"/>
    </source>
</evidence>
<keyword evidence="2" id="KW-0732">Signal</keyword>
<dbReference type="GO" id="GO:0030313">
    <property type="term" value="C:cell envelope"/>
    <property type="evidence" value="ECO:0007669"/>
    <property type="project" value="UniProtKB-SubCell"/>
</dbReference>
<dbReference type="OrthoDB" id="650514at2"/>
<dbReference type="RefSeq" id="WP_115867453.1">
    <property type="nucleotide sequence ID" value="NZ_QREG01000005.1"/>
</dbReference>
<evidence type="ECO:0000313" key="4">
    <source>
        <dbReference type="EMBL" id="REE00450.1"/>
    </source>
</evidence>
<dbReference type="PROSITE" id="PS51257">
    <property type="entry name" value="PROKAR_LIPOPROTEIN"/>
    <property type="match status" value="1"/>
</dbReference>